<keyword evidence="2" id="KW-1185">Reference proteome</keyword>
<comment type="caution">
    <text evidence="1">The sequence shown here is derived from an EMBL/GenBank/DDBJ whole genome shotgun (WGS) entry which is preliminary data.</text>
</comment>
<accession>A0ABP9W6T8</accession>
<reference evidence="1 2" key="1">
    <citation type="submission" date="2024-02" db="EMBL/GenBank/DDBJ databases">
        <title>Deinococcus carri NBRC 110142.</title>
        <authorList>
            <person name="Ichikawa N."/>
            <person name="Katano-Makiyama Y."/>
            <person name="Hidaka K."/>
        </authorList>
    </citation>
    <scope>NUCLEOTIDE SEQUENCE [LARGE SCALE GENOMIC DNA]</scope>
    <source>
        <strain evidence="1 2">NBRC 110142</strain>
    </source>
</reference>
<dbReference type="Proteomes" id="UP001401887">
    <property type="component" value="Unassembled WGS sequence"/>
</dbReference>
<gene>
    <name evidence="1" type="ORF">Dcar01_00967</name>
</gene>
<protein>
    <submittedName>
        <fullName evidence="1">Uncharacterized protein</fullName>
    </submittedName>
</protein>
<dbReference type="EMBL" id="BAABRP010000001">
    <property type="protein sequence ID" value="GAA5512253.1"/>
    <property type="molecule type" value="Genomic_DNA"/>
</dbReference>
<name>A0ABP9W6T8_9DEIO</name>
<proteinExistence type="predicted"/>
<evidence type="ECO:0000313" key="1">
    <source>
        <dbReference type="EMBL" id="GAA5512253.1"/>
    </source>
</evidence>
<sequence>MGETGAVPQFVYVLEVVRDGGRIRAHFAQTAGAAQRAARKYVGRGVWVPTPDPATPARLLDGDTELARVVREVVPLT</sequence>
<organism evidence="1 2">
    <name type="scientific">Deinococcus carri</name>
    <dbReference type="NCBI Taxonomy" id="1211323"/>
    <lineage>
        <taxon>Bacteria</taxon>
        <taxon>Thermotogati</taxon>
        <taxon>Deinococcota</taxon>
        <taxon>Deinococci</taxon>
        <taxon>Deinococcales</taxon>
        <taxon>Deinococcaceae</taxon>
        <taxon>Deinococcus</taxon>
    </lineage>
</organism>
<evidence type="ECO:0000313" key="2">
    <source>
        <dbReference type="Proteomes" id="UP001401887"/>
    </source>
</evidence>